<name>A0A545U9D8_9GAMM</name>
<dbReference type="RefSeq" id="WP_142902233.1">
    <property type="nucleotide sequence ID" value="NZ_ML660087.1"/>
</dbReference>
<comment type="caution">
    <text evidence="1">The sequence shown here is derived from an EMBL/GenBank/DDBJ whole genome shotgun (WGS) entry which is preliminary data.</text>
</comment>
<evidence type="ECO:0000313" key="2">
    <source>
        <dbReference type="Proteomes" id="UP000319732"/>
    </source>
</evidence>
<protein>
    <submittedName>
        <fullName evidence="1">Uncharacterized protein</fullName>
    </submittedName>
</protein>
<proteinExistence type="predicted"/>
<keyword evidence="2" id="KW-1185">Reference proteome</keyword>
<reference evidence="1 2" key="1">
    <citation type="submission" date="2019-06" db="EMBL/GenBank/DDBJ databases">
        <title>Whole genome sequence for Cellvibrionaceae sp. R142.</title>
        <authorList>
            <person name="Wang G."/>
        </authorList>
    </citation>
    <scope>NUCLEOTIDE SEQUENCE [LARGE SCALE GENOMIC DNA]</scope>
    <source>
        <strain evidence="1 2">R142</strain>
    </source>
</reference>
<accession>A0A545U9D8</accession>
<evidence type="ECO:0000313" key="1">
    <source>
        <dbReference type="EMBL" id="TQV86081.1"/>
    </source>
</evidence>
<sequence>MQPRQAPRFEIRQPDNSSVLTVERAASKAATSKAARQLLDLQDQLYDIIAANHFYYEAVESIAARYDESIDRKTQHGWATTSAWLENSQHNILQTVEDIRRTLVAAEDECQADTAEE</sequence>
<organism evidence="1 2">
    <name type="scientific">Exilibacterium tricleocarpae</name>
    <dbReference type="NCBI Taxonomy" id="2591008"/>
    <lineage>
        <taxon>Bacteria</taxon>
        <taxon>Pseudomonadati</taxon>
        <taxon>Pseudomonadota</taxon>
        <taxon>Gammaproteobacteria</taxon>
        <taxon>Cellvibrionales</taxon>
        <taxon>Cellvibrionaceae</taxon>
        <taxon>Exilibacterium</taxon>
    </lineage>
</organism>
<dbReference type="EMBL" id="VHSG01000002">
    <property type="protein sequence ID" value="TQV86081.1"/>
    <property type="molecule type" value="Genomic_DNA"/>
</dbReference>
<gene>
    <name evidence="1" type="ORF">FKG94_00535</name>
</gene>
<dbReference type="AlphaFoldDB" id="A0A545U9D8"/>
<dbReference type="Proteomes" id="UP000319732">
    <property type="component" value="Unassembled WGS sequence"/>
</dbReference>